<dbReference type="Proteomes" id="UP000612055">
    <property type="component" value="Unassembled WGS sequence"/>
</dbReference>
<feature type="region of interest" description="Disordered" evidence="1">
    <location>
        <begin position="26"/>
        <end position="68"/>
    </location>
</feature>
<gene>
    <name evidence="2" type="ORF">HYH03_007054</name>
</gene>
<feature type="compositionally biased region" description="Acidic residues" evidence="1">
    <location>
        <begin position="571"/>
        <end position="590"/>
    </location>
</feature>
<feature type="compositionally biased region" description="Basic and acidic residues" evidence="1">
    <location>
        <begin position="26"/>
        <end position="41"/>
    </location>
</feature>
<feature type="region of interest" description="Disordered" evidence="1">
    <location>
        <begin position="564"/>
        <end position="639"/>
    </location>
</feature>
<proteinExistence type="predicted"/>
<feature type="compositionally biased region" description="Gly residues" evidence="1">
    <location>
        <begin position="593"/>
        <end position="604"/>
    </location>
</feature>
<feature type="compositionally biased region" description="Polar residues" evidence="1">
    <location>
        <begin position="620"/>
        <end position="631"/>
    </location>
</feature>
<feature type="compositionally biased region" description="Pro residues" evidence="1">
    <location>
        <begin position="98"/>
        <end position="112"/>
    </location>
</feature>
<keyword evidence="3" id="KW-1185">Reference proteome</keyword>
<feature type="compositionally biased region" description="Basic and acidic residues" evidence="1">
    <location>
        <begin position="134"/>
        <end position="144"/>
    </location>
</feature>
<feature type="region of interest" description="Disordered" evidence="1">
    <location>
        <begin position="88"/>
        <end position="145"/>
    </location>
</feature>
<reference evidence="2" key="1">
    <citation type="journal article" date="2020" name="bioRxiv">
        <title>Comparative genomics of Chlamydomonas.</title>
        <authorList>
            <person name="Craig R.J."/>
            <person name="Hasan A.R."/>
            <person name="Ness R.W."/>
            <person name="Keightley P.D."/>
        </authorList>
    </citation>
    <scope>NUCLEOTIDE SEQUENCE</scope>
    <source>
        <strain evidence="2">CCAP 11/70</strain>
    </source>
</reference>
<protein>
    <submittedName>
        <fullName evidence="2">Uncharacterized protein</fullName>
    </submittedName>
</protein>
<evidence type="ECO:0000256" key="1">
    <source>
        <dbReference type="SAM" id="MobiDB-lite"/>
    </source>
</evidence>
<dbReference type="EMBL" id="JAEHOE010000028">
    <property type="protein sequence ID" value="KAG2494811.1"/>
    <property type="molecule type" value="Genomic_DNA"/>
</dbReference>
<feature type="compositionally biased region" description="Gly residues" evidence="1">
    <location>
        <begin position="1063"/>
        <end position="1073"/>
    </location>
</feature>
<accession>A0A835Y5Z6</accession>
<feature type="compositionally biased region" description="Low complexity" evidence="1">
    <location>
        <begin position="216"/>
        <end position="239"/>
    </location>
</feature>
<organism evidence="2 3">
    <name type="scientific">Edaphochlamys debaryana</name>
    <dbReference type="NCBI Taxonomy" id="47281"/>
    <lineage>
        <taxon>Eukaryota</taxon>
        <taxon>Viridiplantae</taxon>
        <taxon>Chlorophyta</taxon>
        <taxon>core chlorophytes</taxon>
        <taxon>Chlorophyceae</taxon>
        <taxon>CS clade</taxon>
        <taxon>Chlamydomonadales</taxon>
        <taxon>Chlamydomonadales incertae sedis</taxon>
        <taxon>Edaphochlamys</taxon>
    </lineage>
</organism>
<sequence length="1547" mass="162924">MRNTASAAFAAQQQQRLRRELFDELLKDATQDGGATEERKPAGSSGPGGSGPASEPRKPPPLAPSARRAAALLRLLHPTAMALALRPTAGVSGGTTKPAPPAAGPWRKPLPQPWIRTPRSGEDQSDSGTVQSSSDRESHDDLRTKAAPLKRSYCGQEAPYMEWVRENALATAEVQWRRHHDMAKPLLGICMEAGSAVQDDSMAALEIVQQFMDSESTPARGRAGSGASTSAQQASGRSAPSTEELLPAAREVVHSIRSWRRMRMDQLERARREWGALRRALRGGLGDQLRGTFAHSTWPVEPWVTALEALRPGLTAGYPDTWGRLVEAARREEKDPDYRRLPKDLKGYRYPDWKILTRAVSGVGLLAGSSLPDACLDPLACAMLDVLAEDLWRLQVHQGQPVDGDKDPYKTSLTGLLHLAPKLRLPSRAPATARRLSASALPYGLSSLTRLGSGAGGAEAPAPSQVYSIILIHPVHKRPHRGSWLHYRDCVNTLHDLDVPLEVQLATWRLAMDIWIQPPPDEDLKSRSREMGRVAVVAKKEARGGDLRATEVVLSFELGTELALDLPGPEASEESDREGSQSEEEQDAEEGQAGRGGGLGGSGRQRGRAALAGARRVPRSPSSTCSRNDSPSRAAGKAASAPHVGLYDVLYGTGPFRYDDKGLRGLESAAASSMSGAGLASAAAEVLSRLEALGLSAGERAASADASGPAHTSSATTASALGSGADSAAASARAEPSTLVLSPAGAPADADRAVAGALSQLLLMGRELTSALGGVGLPAAALPLLRLERCLARARDDRIEGQLLEARAEDAWLGAVRAARQRATARSEAWAEARTLRRDLDPFVDWAIKELEACGAEGQGQLSSALAAGALVGARALVEDLRPGLVAAHSGTWGRLLERVEAGARVKGADAEALHEVCRWALKGLALLVGFEGLPRARLGLACCALGGRMLEERGVLDVESHALRCTALLLYLCCMPPLILFPPPPEEGWAGGAGASPASQPLCTGVGVGNSCSFVEAARRLGAMPHELYITLASFALGCLQRSSSPHGPADEGRGMQPSWPNGGGRGDGGGKPLSRGWLEAHARDVAVLCAQALAEAPAGQAHSHEHLRSRRSSSSGCSGWGEEELVYGSGKADASANAADATVEAIMDEFLGTSRRLAFKEGTPIELSSRLPGENVVDVLQPLFRVGHNARRRQLRERASGSDPGRDLLLALHPPVAGAASEDGPQPLGLVLADAEAAALVLALCWNLSPLPKAAAQLSYVSMLVGPQPAGGLAGGSGSVGAGSSGAVTADGSGTGPKGVDGLASALPPAVALTLGGSVPVSTACRDFLHKHSDTDVSAKTKLRDLLRGVTRKLVEAKECTVMLRGRGVVGAMLCLQLAATVRQAMQAEGRDLATMPYHANFDAVRQVRQEADGRNRRSRSSAERAGARLHDVLEFAVDQLYEQCTAYTNSAESSEEYASRLGVDQVINPGAASSRMQATGAAMMVQNELKDPDGPARENLAVRVLLVECEPGRPDRPLWPAKALAAEASETRLRAGKRGVVRGR</sequence>
<feature type="region of interest" description="Disordered" evidence="1">
    <location>
        <begin position="214"/>
        <end position="243"/>
    </location>
</feature>
<comment type="caution">
    <text evidence="2">The sequence shown here is derived from an EMBL/GenBank/DDBJ whole genome shotgun (WGS) entry which is preliminary data.</text>
</comment>
<name>A0A835Y5Z6_9CHLO</name>
<feature type="region of interest" description="Disordered" evidence="1">
    <location>
        <begin position="1101"/>
        <end position="1121"/>
    </location>
</feature>
<feature type="region of interest" description="Disordered" evidence="1">
    <location>
        <begin position="1045"/>
        <end position="1077"/>
    </location>
</feature>
<evidence type="ECO:0000313" key="2">
    <source>
        <dbReference type="EMBL" id="KAG2494811.1"/>
    </source>
</evidence>
<evidence type="ECO:0000313" key="3">
    <source>
        <dbReference type="Proteomes" id="UP000612055"/>
    </source>
</evidence>